<keyword evidence="2 9" id="KW-0645">Protease</keyword>
<dbReference type="AlphaFoldDB" id="A0A4R2LUE4"/>
<evidence type="ECO:0000256" key="9">
    <source>
        <dbReference type="RuleBase" id="RU366073"/>
    </source>
</evidence>
<dbReference type="CDD" id="cd09597">
    <property type="entry name" value="M4_TLP"/>
    <property type="match status" value="1"/>
</dbReference>
<dbReference type="Pfam" id="PF02868">
    <property type="entry name" value="Peptidase_M4_C"/>
    <property type="match status" value="1"/>
</dbReference>
<evidence type="ECO:0000256" key="2">
    <source>
        <dbReference type="ARBA" id="ARBA00022670"/>
    </source>
</evidence>
<reference evidence="13 14" key="1">
    <citation type="submission" date="2019-03" db="EMBL/GenBank/DDBJ databases">
        <title>Genomic Encyclopedia of Type Strains, Phase IV (KMG-IV): sequencing the most valuable type-strain genomes for metagenomic binning, comparative biology and taxonomic classification.</title>
        <authorList>
            <person name="Goeker M."/>
        </authorList>
    </citation>
    <scope>NUCLEOTIDE SEQUENCE [LARGE SCALE GENOMIC DNA]</scope>
    <source>
        <strain evidence="13 14">DSM 1709</strain>
    </source>
</reference>
<dbReference type="EC" id="3.4.24.-" evidence="9"/>
<comment type="cofactor">
    <cofactor evidence="9">
        <name>Zn(2+)</name>
        <dbReference type="ChEBI" id="CHEBI:29105"/>
    </cofactor>
</comment>
<dbReference type="GO" id="GO:0006508">
    <property type="term" value="P:proteolysis"/>
    <property type="evidence" value="ECO:0007669"/>
    <property type="project" value="UniProtKB-KW"/>
</dbReference>
<comment type="caution">
    <text evidence="13">The sequence shown here is derived from an EMBL/GenBank/DDBJ whole genome shotgun (WGS) entry which is preliminary data.</text>
</comment>
<evidence type="ECO:0000259" key="10">
    <source>
        <dbReference type="Pfam" id="PF01447"/>
    </source>
</evidence>
<keyword evidence="4 9" id="KW-0732">Signal</keyword>
<evidence type="ECO:0000313" key="13">
    <source>
        <dbReference type="EMBL" id="TCO97701.1"/>
    </source>
</evidence>
<evidence type="ECO:0000256" key="1">
    <source>
        <dbReference type="ARBA" id="ARBA00009388"/>
    </source>
</evidence>
<proteinExistence type="inferred from homology"/>
<evidence type="ECO:0000256" key="3">
    <source>
        <dbReference type="ARBA" id="ARBA00022723"/>
    </source>
</evidence>
<name>A0A4R2LUE4_RUBGE</name>
<keyword evidence="7 9" id="KW-0482">Metalloprotease</keyword>
<dbReference type="RefSeq" id="WP_132649584.1">
    <property type="nucleotide sequence ID" value="NZ_CP181386.1"/>
</dbReference>
<comment type="subcellular location">
    <subcellularLocation>
        <location evidence="9">Secreted</location>
    </subcellularLocation>
</comment>
<dbReference type="PANTHER" id="PTHR33794:SF1">
    <property type="entry name" value="BACILLOLYSIN"/>
    <property type="match status" value="1"/>
</dbReference>
<feature type="domain" description="Peptidase M4" evidence="10">
    <location>
        <begin position="199"/>
        <end position="345"/>
    </location>
</feature>
<dbReference type="InterPro" id="IPR011096">
    <property type="entry name" value="FTP_domain"/>
</dbReference>
<evidence type="ECO:0000256" key="6">
    <source>
        <dbReference type="ARBA" id="ARBA00022833"/>
    </source>
</evidence>
<evidence type="ECO:0000259" key="11">
    <source>
        <dbReference type="Pfam" id="PF02868"/>
    </source>
</evidence>
<dbReference type="InterPro" id="IPR023612">
    <property type="entry name" value="Peptidase_M4"/>
</dbReference>
<dbReference type="Gene3D" id="3.10.170.10">
    <property type="match status" value="1"/>
</dbReference>
<dbReference type="Pfam" id="PF01447">
    <property type="entry name" value="Peptidase_M4"/>
    <property type="match status" value="1"/>
</dbReference>
<dbReference type="GeneID" id="99682980"/>
<evidence type="ECO:0000256" key="7">
    <source>
        <dbReference type="ARBA" id="ARBA00023049"/>
    </source>
</evidence>
<feature type="signal peptide" evidence="9">
    <location>
        <begin position="1"/>
        <end position="30"/>
    </location>
</feature>
<organism evidence="13 14">
    <name type="scientific">Rubrivivax gelatinosus</name>
    <name type="common">Rhodocyclus gelatinosus</name>
    <name type="synonym">Rhodopseudomonas gelatinosa</name>
    <dbReference type="NCBI Taxonomy" id="28068"/>
    <lineage>
        <taxon>Bacteria</taxon>
        <taxon>Pseudomonadati</taxon>
        <taxon>Pseudomonadota</taxon>
        <taxon>Betaproteobacteria</taxon>
        <taxon>Burkholderiales</taxon>
        <taxon>Sphaerotilaceae</taxon>
        <taxon>Rubrivivax</taxon>
    </lineage>
</organism>
<dbReference type="Proteomes" id="UP000295106">
    <property type="component" value="Unassembled WGS sequence"/>
</dbReference>
<feature type="chain" id="PRO_5023136570" description="Neutral metalloproteinase" evidence="9">
    <location>
        <begin position="31"/>
        <end position="525"/>
    </location>
</feature>
<dbReference type="Gene3D" id="1.10.390.10">
    <property type="entry name" value="Neutral Protease Domain 2"/>
    <property type="match status" value="1"/>
</dbReference>
<dbReference type="InterPro" id="IPR001570">
    <property type="entry name" value="Peptidase_M4_C_domain"/>
</dbReference>
<sequence length="525" mass="54773">MTQNSARRVRVTLSTIAAAAALLAATTAGAATTAQADAAGARALAHVKAFAGRTLHGAGQTWAVRNMVIDADGREHVRLDRRYRGLRVIGGDVVVHGSRSGSFLDASLTLRRALSLGTKPGRGASEALRAALATHSGALRQAPELVVHARGDRPVLAWDVTLDGEDEDGTPSELHVIVDAASAQVIESWNDIQTAPAAGTGQALFLGAVPLTTETSGSGYVLKDTTRGGQSTVDMKNRGVGKGTAFNDADNVWGNGTTSDRATVAVDAQYGIAMTWDYFKNVHGRNGIADNGVGAQSRVHYKRNYANAFWSDSCFCMTFGDGNSSIYPLVSLDVAGHEMTHGVTSRTAGLVYSGESGGLNEATSDIFGTMVEFYAANTQDTPDYLVGEKLFKNGTGVIRSMIQPSVDGASADCWYSGLANLDVHYSSGPANHFFFLLAEGTTAGQPSRTCTASNTRVANGTGTLAGIGHGKAEKIWYRALTVYMTSSTNYAGARSATLSAAADLYGAGSAEVNAVATAWSAVNVN</sequence>
<dbReference type="OrthoDB" id="5378341at2"/>
<dbReference type="InterPro" id="IPR050728">
    <property type="entry name" value="Zinc_Metalloprotease_M4"/>
</dbReference>
<evidence type="ECO:0000256" key="5">
    <source>
        <dbReference type="ARBA" id="ARBA00022801"/>
    </source>
</evidence>
<dbReference type="GO" id="GO:0004222">
    <property type="term" value="F:metalloendopeptidase activity"/>
    <property type="evidence" value="ECO:0007669"/>
    <property type="project" value="UniProtKB-UniRule"/>
</dbReference>
<accession>A0A4R2LUE4</accession>
<dbReference type="InterPro" id="IPR006311">
    <property type="entry name" value="TAT_signal"/>
</dbReference>
<dbReference type="Pfam" id="PF07504">
    <property type="entry name" value="FTP"/>
    <property type="match status" value="1"/>
</dbReference>
<evidence type="ECO:0000259" key="12">
    <source>
        <dbReference type="Pfam" id="PF07504"/>
    </source>
</evidence>
<feature type="active site" evidence="8">
    <location>
        <position position="338"/>
    </location>
</feature>
<dbReference type="EMBL" id="SLXD01000020">
    <property type="protein sequence ID" value="TCO97701.1"/>
    <property type="molecule type" value="Genomic_DNA"/>
</dbReference>
<dbReference type="InterPro" id="IPR027268">
    <property type="entry name" value="Peptidase_M4/M1_CTD_sf"/>
</dbReference>
<keyword evidence="9" id="KW-0964">Secreted</keyword>
<evidence type="ECO:0000256" key="8">
    <source>
        <dbReference type="PIRSR" id="PIRSR623612-1"/>
    </source>
</evidence>
<dbReference type="GO" id="GO:0005576">
    <property type="term" value="C:extracellular region"/>
    <property type="evidence" value="ECO:0007669"/>
    <property type="project" value="UniProtKB-SubCell"/>
</dbReference>
<feature type="domain" description="FTP" evidence="12">
    <location>
        <begin position="61"/>
        <end position="104"/>
    </location>
</feature>
<comment type="similarity">
    <text evidence="1 9">Belongs to the peptidase M4 family.</text>
</comment>
<comment type="function">
    <text evidence="9">Extracellular zinc metalloprotease.</text>
</comment>
<keyword evidence="6 9" id="KW-0862">Zinc</keyword>
<evidence type="ECO:0000313" key="14">
    <source>
        <dbReference type="Proteomes" id="UP000295106"/>
    </source>
</evidence>
<dbReference type="Gene3D" id="3.10.450.40">
    <property type="match status" value="1"/>
</dbReference>
<protein>
    <recommendedName>
        <fullName evidence="9">Neutral metalloproteinase</fullName>
        <ecNumber evidence="9">3.4.24.-</ecNumber>
    </recommendedName>
</protein>
<keyword evidence="5 9" id="KW-0378">Hydrolase</keyword>
<feature type="active site" description="Proton donor" evidence="8">
    <location>
        <position position="424"/>
    </location>
</feature>
<dbReference type="PROSITE" id="PS51318">
    <property type="entry name" value="TAT"/>
    <property type="match status" value="1"/>
</dbReference>
<dbReference type="SUPFAM" id="SSF55486">
    <property type="entry name" value="Metalloproteases ('zincins'), catalytic domain"/>
    <property type="match status" value="1"/>
</dbReference>
<dbReference type="PRINTS" id="PR00730">
    <property type="entry name" value="THERMOLYSIN"/>
</dbReference>
<gene>
    <name evidence="13" type="ORF">EV684_12012</name>
</gene>
<dbReference type="Gene3D" id="3.10.450.490">
    <property type="match status" value="1"/>
</dbReference>
<dbReference type="GO" id="GO:0046872">
    <property type="term" value="F:metal ion binding"/>
    <property type="evidence" value="ECO:0007669"/>
    <property type="project" value="UniProtKB-UniRule"/>
</dbReference>
<feature type="domain" description="Peptidase M4 C-terminal" evidence="11">
    <location>
        <begin position="348"/>
        <end position="524"/>
    </location>
</feature>
<dbReference type="PANTHER" id="PTHR33794">
    <property type="entry name" value="BACILLOLYSIN"/>
    <property type="match status" value="1"/>
</dbReference>
<keyword evidence="3" id="KW-0479">Metal-binding</keyword>
<evidence type="ECO:0000256" key="4">
    <source>
        <dbReference type="ARBA" id="ARBA00022729"/>
    </source>
</evidence>
<dbReference type="InterPro" id="IPR013856">
    <property type="entry name" value="Peptidase_M4_domain"/>
</dbReference>